<dbReference type="Gene3D" id="1.20.1260.10">
    <property type="match status" value="1"/>
</dbReference>
<feature type="transmembrane region" description="Helical" evidence="2">
    <location>
        <begin position="63"/>
        <end position="81"/>
    </location>
</feature>
<dbReference type="RefSeq" id="WP_386755964.1">
    <property type="nucleotide sequence ID" value="NZ_JBHSNM010000007.1"/>
</dbReference>
<evidence type="ECO:0000313" key="4">
    <source>
        <dbReference type="EMBL" id="MFC5571357.1"/>
    </source>
</evidence>
<dbReference type="InterPro" id="IPR012347">
    <property type="entry name" value="Ferritin-like"/>
</dbReference>
<feature type="compositionally biased region" description="Polar residues" evidence="1">
    <location>
        <begin position="1"/>
        <end position="10"/>
    </location>
</feature>
<reference evidence="5" key="1">
    <citation type="journal article" date="2019" name="Int. J. Syst. Evol. Microbiol.">
        <title>The Global Catalogue of Microorganisms (GCM) 10K type strain sequencing project: providing services to taxonomists for standard genome sequencing and annotation.</title>
        <authorList>
            <consortium name="The Broad Institute Genomics Platform"/>
            <consortium name="The Broad Institute Genome Sequencing Center for Infectious Disease"/>
            <person name="Wu L."/>
            <person name="Ma J."/>
        </authorList>
    </citation>
    <scope>NUCLEOTIDE SEQUENCE [LARGE SCALE GENOMIC DNA]</scope>
    <source>
        <strain evidence="5">KACC 11407</strain>
    </source>
</reference>
<feature type="transmembrane region" description="Helical" evidence="2">
    <location>
        <begin position="93"/>
        <end position="110"/>
    </location>
</feature>
<dbReference type="EMBL" id="JBHSNM010000007">
    <property type="protein sequence ID" value="MFC5571357.1"/>
    <property type="molecule type" value="Genomic_DNA"/>
</dbReference>
<proteinExistence type="predicted"/>
<keyword evidence="2" id="KW-0472">Membrane</keyword>
<keyword evidence="2" id="KW-1133">Transmembrane helix</keyword>
<organism evidence="4 5">
    <name type="scientific">Lysobacter yangpyeongensis</name>
    <dbReference type="NCBI Taxonomy" id="346182"/>
    <lineage>
        <taxon>Bacteria</taxon>
        <taxon>Pseudomonadati</taxon>
        <taxon>Pseudomonadota</taxon>
        <taxon>Gammaproteobacteria</taxon>
        <taxon>Lysobacterales</taxon>
        <taxon>Lysobacteraceae</taxon>
        <taxon>Lysobacter</taxon>
    </lineage>
</organism>
<feature type="transmembrane region" description="Helical" evidence="2">
    <location>
        <begin position="32"/>
        <end position="51"/>
    </location>
</feature>
<keyword evidence="5" id="KW-1185">Reference proteome</keyword>
<keyword evidence="2" id="KW-0812">Transmembrane</keyword>
<name>A0ABW0SQK9_9GAMM</name>
<dbReference type="InterPro" id="IPR005183">
    <property type="entry name" value="DUF305_CopM-like"/>
</dbReference>
<evidence type="ECO:0000256" key="2">
    <source>
        <dbReference type="SAM" id="Phobius"/>
    </source>
</evidence>
<protein>
    <submittedName>
        <fullName evidence="4">DUF305 domain-containing protein</fullName>
    </submittedName>
</protein>
<accession>A0ABW0SQK9</accession>
<evidence type="ECO:0000256" key="1">
    <source>
        <dbReference type="SAM" id="MobiDB-lite"/>
    </source>
</evidence>
<evidence type="ECO:0000313" key="5">
    <source>
        <dbReference type="Proteomes" id="UP001596036"/>
    </source>
</evidence>
<gene>
    <name evidence="4" type="ORF">ACFPN1_14935</name>
</gene>
<sequence>MASSKQSHSTAQHGHDGPHAGGASHGGHYRRLLGMVVLSYIAMYWLMYAMVDTPANVFNNVNQIYMAALMAAPMAIIELVLMRAMYPNKTLNAALVVAALVVMLVCWSGIRRQLAVTDQQFLRSMIPHHAGALLMCRENHLTDPRLQQLCRDIEASQQAEIDLMKSHLK</sequence>
<comment type="caution">
    <text evidence="4">The sequence shown here is derived from an EMBL/GenBank/DDBJ whole genome shotgun (WGS) entry which is preliminary data.</text>
</comment>
<evidence type="ECO:0000259" key="3">
    <source>
        <dbReference type="Pfam" id="PF03713"/>
    </source>
</evidence>
<dbReference type="Pfam" id="PF03713">
    <property type="entry name" value="DUF305"/>
    <property type="match status" value="1"/>
</dbReference>
<feature type="region of interest" description="Disordered" evidence="1">
    <location>
        <begin position="1"/>
        <end position="23"/>
    </location>
</feature>
<feature type="domain" description="DUF305" evidence="3">
    <location>
        <begin position="115"/>
        <end position="166"/>
    </location>
</feature>
<dbReference type="Proteomes" id="UP001596036">
    <property type="component" value="Unassembled WGS sequence"/>
</dbReference>